<feature type="transmembrane region" description="Helical" evidence="6">
    <location>
        <begin position="86"/>
        <end position="107"/>
    </location>
</feature>
<dbReference type="InterPro" id="IPR036259">
    <property type="entry name" value="MFS_trans_sf"/>
</dbReference>
<evidence type="ECO:0000256" key="2">
    <source>
        <dbReference type="ARBA" id="ARBA00022475"/>
    </source>
</evidence>
<keyword evidence="3 6" id="KW-0812">Transmembrane</keyword>
<feature type="transmembrane region" description="Helical" evidence="6">
    <location>
        <begin position="182"/>
        <end position="200"/>
    </location>
</feature>
<evidence type="ECO:0000256" key="3">
    <source>
        <dbReference type="ARBA" id="ARBA00022692"/>
    </source>
</evidence>
<evidence type="ECO:0000313" key="8">
    <source>
        <dbReference type="Proteomes" id="UP000199504"/>
    </source>
</evidence>
<keyword evidence="2" id="KW-1003">Cell membrane</keyword>
<feature type="transmembrane region" description="Helical" evidence="6">
    <location>
        <begin position="374"/>
        <end position="393"/>
    </location>
</feature>
<dbReference type="EMBL" id="FMCX01000002">
    <property type="protein sequence ID" value="SCE92564.1"/>
    <property type="molecule type" value="Genomic_DNA"/>
</dbReference>
<feature type="transmembrane region" description="Helical" evidence="6">
    <location>
        <begin position="313"/>
        <end position="333"/>
    </location>
</feature>
<comment type="subcellular location">
    <subcellularLocation>
        <location evidence="1">Cell membrane</location>
        <topology evidence="1">Multi-pass membrane protein</topology>
    </subcellularLocation>
</comment>
<feature type="transmembrane region" description="Helical" evidence="6">
    <location>
        <begin position="146"/>
        <end position="170"/>
    </location>
</feature>
<dbReference type="InterPro" id="IPR011701">
    <property type="entry name" value="MFS"/>
</dbReference>
<accession>A0A1C4W8P9</accession>
<keyword evidence="4 6" id="KW-1133">Transmembrane helix</keyword>
<keyword evidence="5 6" id="KW-0472">Membrane</keyword>
<gene>
    <name evidence="7" type="ORF">GA0070564_10288</name>
</gene>
<dbReference type="STRING" id="262898.GA0070564_10288"/>
<evidence type="ECO:0000256" key="6">
    <source>
        <dbReference type="SAM" id="Phobius"/>
    </source>
</evidence>
<dbReference type="SUPFAM" id="SSF103473">
    <property type="entry name" value="MFS general substrate transporter"/>
    <property type="match status" value="1"/>
</dbReference>
<evidence type="ECO:0000256" key="5">
    <source>
        <dbReference type="ARBA" id="ARBA00023136"/>
    </source>
</evidence>
<evidence type="ECO:0000256" key="1">
    <source>
        <dbReference type="ARBA" id="ARBA00004651"/>
    </source>
</evidence>
<dbReference type="GO" id="GO:0005886">
    <property type="term" value="C:plasma membrane"/>
    <property type="evidence" value="ECO:0007669"/>
    <property type="project" value="UniProtKB-SubCell"/>
</dbReference>
<feature type="transmembrane region" description="Helical" evidence="6">
    <location>
        <begin position="253"/>
        <end position="270"/>
    </location>
</feature>
<dbReference type="Pfam" id="PF07690">
    <property type="entry name" value="MFS_1"/>
    <property type="match status" value="1"/>
</dbReference>
<dbReference type="Proteomes" id="UP000199504">
    <property type="component" value="Unassembled WGS sequence"/>
</dbReference>
<dbReference type="AlphaFoldDB" id="A0A1C4W8P9"/>
<dbReference type="GO" id="GO:0022857">
    <property type="term" value="F:transmembrane transporter activity"/>
    <property type="evidence" value="ECO:0007669"/>
    <property type="project" value="InterPro"/>
</dbReference>
<dbReference type="RefSeq" id="WP_141714719.1">
    <property type="nucleotide sequence ID" value="NZ_FMCX01000002.1"/>
</dbReference>
<feature type="transmembrane region" description="Helical" evidence="6">
    <location>
        <begin position="113"/>
        <end position="134"/>
    </location>
</feature>
<proteinExistence type="predicted"/>
<feature type="transmembrane region" description="Helical" evidence="6">
    <location>
        <begin position="405"/>
        <end position="424"/>
    </location>
</feature>
<protein>
    <submittedName>
        <fullName evidence="7">Major Facilitator Superfamily protein</fullName>
    </submittedName>
</protein>
<feature type="transmembrane region" description="Helical" evidence="6">
    <location>
        <begin position="55"/>
        <end position="74"/>
    </location>
</feature>
<keyword evidence="8" id="KW-1185">Reference proteome</keyword>
<reference evidence="8" key="1">
    <citation type="submission" date="2016-06" db="EMBL/GenBank/DDBJ databases">
        <authorList>
            <person name="Varghese N."/>
            <person name="Submissions Spin"/>
        </authorList>
    </citation>
    <scope>NUCLEOTIDE SEQUENCE [LARGE SCALE GENOMIC DNA]</scope>
    <source>
        <strain evidence="8">DSM 44830</strain>
    </source>
</reference>
<dbReference type="PANTHER" id="PTHR23513">
    <property type="entry name" value="INTEGRAL MEMBRANE EFFLUX PROTEIN-RELATED"/>
    <property type="match status" value="1"/>
</dbReference>
<dbReference type="Gene3D" id="1.20.1250.20">
    <property type="entry name" value="MFS general substrate transporter like domains"/>
    <property type="match status" value="1"/>
</dbReference>
<name>A0A1C4W8P9_9ACTN</name>
<dbReference type="OrthoDB" id="3688258at2"/>
<sequence length="448" mass="46064">MAERRTHNLRVVLGAPAFRRLLGVRLGGQFTDGVFQAALAGSVLFNPDRQATPTAIALAAAVLVLPYSLVGPFAGVLLDRWSRRSVIWWTNVLRAGLVLPIAALVLAGNEGGLFFTATLVVIGLGRLLLSGLSAATPHVVTDDRLVTANAVAGTAGSVAYSLGLGCALALLRTVLPAGNHGYAALALLAPVGYLACAAAARACFTRGQLGPDEVVPHRPGLAGEAGAVLRGMVDGIRHLGWARGAAYAMAAQAGYRVLFGALALALLLLYRSVFGADDLTGVSTQLGLVFAAGALGVLAAATVTPPVSRRIGGWRWVTGLLAAVALAVPVFGLPFAPPLLILLVLVVNVAGHGIKIVVDTMVQHECADAFRGRVFAVNDTVFNLAYVVGMVGASRILPLDGRSPALLVAAALGYAALAGAYALAAGRWARRAGDDIADPERTAALSHR</sequence>
<evidence type="ECO:0000313" key="7">
    <source>
        <dbReference type="EMBL" id="SCE92564.1"/>
    </source>
</evidence>
<feature type="transmembrane region" description="Helical" evidence="6">
    <location>
        <begin position="282"/>
        <end position="301"/>
    </location>
</feature>
<evidence type="ECO:0000256" key="4">
    <source>
        <dbReference type="ARBA" id="ARBA00022989"/>
    </source>
</evidence>
<organism evidence="7 8">
    <name type="scientific">Micromonospora mirobrigensis</name>
    <dbReference type="NCBI Taxonomy" id="262898"/>
    <lineage>
        <taxon>Bacteria</taxon>
        <taxon>Bacillati</taxon>
        <taxon>Actinomycetota</taxon>
        <taxon>Actinomycetes</taxon>
        <taxon>Micromonosporales</taxon>
        <taxon>Micromonosporaceae</taxon>
        <taxon>Micromonospora</taxon>
    </lineage>
</organism>
<dbReference type="PANTHER" id="PTHR23513:SF17">
    <property type="entry name" value="MEMBRANE PROTEIN"/>
    <property type="match status" value="1"/>
</dbReference>
<feature type="transmembrane region" description="Helical" evidence="6">
    <location>
        <begin position="339"/>
        <end position="362"/>
    </location>
</feature>